<feature type="region of interest" description="Disordered" evidence="1">
    <location>
        <begin position="94"/>
        <end position="142"/>
    </location>
</feature>
<reference evidence="2 3" key="1">
    <citation type="submission" date="2013-05" db="EMBL/GenBank/DDBJ databases">
        <title>Genome assembly of Chondromyces apiculatus DSM 436.</title>
        <authorList>
            <person name="Sharma G."/>
            <person name="Khatri I."/>
            <person name="Kaur C."/>
            <person name="Mayilraj S."/>
            <person name="Subramanian S."/>
        </authorList>
    </citation>
    <scope>NUCLEOTIDE SEQUENCE [LARGE SCALE GENOMIC DNA]</scope>
    <source>
        <strain evidence="2 3">DSM 436</strain>
    </source>
</reference>
<dbReference type="STRING" id="1192034.CAP_2159"/>
<gene>
    <name evidence="2" type="ORF">CAP_2159</name>
</gene>
<feature type="region of interest" description="Disordered" evidence="1">
    <location>
        <begin position="58"/>
        <end position="80"/>
    </location>
</feature>
<name>A0A017TCC8_9BACT</name>
<dbReference type="Proteomes" id="UP000019678">
    <property type="component" value="Unassembled WGS sequence"/>
</dbReference>
<evidence type="ECO:0000313" key="3">
    <source>
        <dbReference type="Proteomes" id="UP000019678"/>
    </source>
</evidence>
<comment type="caution">
    <text evidence="2">The sequence shown here is derived from an EMBL/GenBank/DDBJ whole genome shotgun (WGS) entry which is preliminary data.</text>
</comment>
<organism evidence="2 3">
    <name type="scientific">Chondromyces apiculatus DSM 436</name>
    <dbReference type="NCBI Taxonomy" id="1192034"/>
    <lineage>
        <taxon>Bacteria</taxon>
        <taxon>Pseudomonadati</taxon>
        <taxon>Myxococcota</taxon>
        <taxon>Polyangia</taxon>
        <taxon>Polyangiales</taxon>
        <taxon>Polyangiaceae</taxon>
        <taxon>Chondromyces</taxon>
    </lineage>
</organism>
<feature type="compositionally biased region" description="Basic residues" evidence="1">
    <location>
        <begin position="23"/>
        <end position="33"/>
    </location>
</feature>
<sequence>MRKLGGGTRVEQPSHRSRTDIRHARKVRQHPGKCRSAVVSEGDLAPLRVLDDPVRWVAGPRPMGRGTPSDGSQDPVRWVEGPCSMGRVTLLDGSQDPVRWVAGPCPMGRGTPSDGTSDPARWVAGPRPMGRGTLLDGSKDPA</sequence>
<proteinExistence type="predicted"/>
<evidence type="ECO:0000256" key="1">
    <source>
        <dbReference type="SAM" id="MobiDB-lite"/>
    </source>
</evidence>
<protein>
    <submittedName>
        <fullName evidence="2">Uncharacterized protein</fullName>
    </submittedName>
</protein>
<feature type="region of interest" description="Disordered" evidence="1">
    <location>
        <begin position="1"/>
        <end position="39"/>
    </location>
</feature>
<accession>A0A017TCC8</accession>
<keyword evidence="3" id="KW-1185">Reference proteome</keyword>
<dbReference type="AlphaFoldDB" id="A0A017TCC8"/>
<feature type="compositionally biased region" description="Basic and acidic residues" evidence="1">
    <location>
        <begin position="12"/>
        <end position="22"/>
    </location>
</feature>
<dbReference type="EMBL" id="ASRX01000017">
    <property type="protein sequence ID" value="EYF06281.1"/>
    <property type="molecule type" value="Genomic_DNA"/>
</dbReference>
<evidence type="ECO:0000313" key="2">
    <source>
        <dbReference type="EMBL" id="EYF06281.1"/>
    </source>
</evidence>